<keyword evidence="1" id="KW-0456">Lyase</keyword>
<dbReference type="PANTHER" id="PTHR21240:SF19">
    <property type="entry name" value="CATALYTIC_ HYDROLASE"/>
    <property type="match status" value="1"/>
</dbReference>
<dbReference type="PANTHER" id="PTHR21240">
    <property type="entry name" value="2-AMINO-3-CARBOXYLMUCONATE-6-SEMIALDEHYDE DECARBOXYLASE"/>
    <property type="match status" value="1"/>
</dbReference>
<evidence type="ECO:0000256" key="1">
    <source>
        <dbReference type="RuleBase" id="RU366045"/>
    </source>
</evidence>
<dbReference type="GO" id="GO:0016831">
    <property type="term" value="F:carboxy-lyase activity"/>
    <property type="evidence" value="ECO:0007669"/>
    <property type="project" value="UniProtKB-KW"/>
</dbReference>
<gene>
    <name evidence="2" type="ORF">RJ641_012951</name>
</gene>
<proteinExistence type="inferred from homology"/>
<dbReference type="Proteomes" id="UP001370490">
    <property type="component" value="Unassembled WGS sequence"/>
</dbReference>
<sequence length="167" mass="18509">MGEAGVDGALIVQPINHKFDHSYATRSRDLIMYPSKFVGCCLADPAEDGNGVKQLEDLDGYRAVLFNPYLWPAGQQVSDSKLLSSSNEEIFIFEHGFLHFFQITNDNGKTMFSKAGDLGIPILPGSGFASFRNQPFSWLFKLSRGSDVSSSCRNTKDEIFSELLKLS</sequence>
<dbReference type="EMBL" id="JBAMMX010000019">
    <property type="protein sequence ID" value="KAK6922444.1"/>
    <property type="molecule type" value="Genomic_DNA"/>
</dbReference>
<name>A0AAN8V049_9MAGN</name>
<keyword evidence="3" id="KW-1185">Reference proteome</keyword>
<dbReference type="Gene3D" id="3.20.20.140">
    <property type="entry name" value="Metal-dependent hydrolases"/>
    <property type="match status" value="1"/>
</dbReference>
<comment type="caution">
    <text evidence="2">The sequence shown here is derived from an EMBL/GenBank/DDBJ whole genome shotgun (WGS) entry which is preliminary data.</text>
</comment>
<organism evidence="2 3">
    <name type="scientific">Dillenia turbinata</name>
    <dbReference type="NCBI Taxonomy" id="194707"/>
    <lineage>
        <taxon>Eukaryota</taxon>
        <taxon>Viridiplantae</taxon>
        <taxon>Streptophyta</taxon>
        <taxon>Embryophyta</taxon>
        <taxon>Tracheophyta</taxon>
        <taxon>Spermatophyta</taxon>
        <taxon>Magnoliopsida</taxon>
        <taxon>eudicotyledons</taxon>
        <taxon>Gunneridae</taxon>
        <taxon>Pentapetalae</taxon>
        <taxon>Dilleniales</taxon>
        <taxon>Dilleniaceae</taxon>
        <taxon>Dillenia</taxon>
    </lineage>
</organism>
<dbReference type="AlphaFoldDB" id="A0AAN8V049"/>
<reference evidence="2 3" key="1">
    <citation type="submission" date="2023-12" db="EMBL/GenBank/DDBJ databases">
        <title>A high-quality genome assembly for Dillenia turbinata (Dilleniales).</title>
        <authorList>
            <person name="Chanderbali A."/>
        </authorList>
    </citation>
    <scope>NUCLEOTIDE SEQUENCE [LARGE SCALE GENOMIC DNA]</scope>
    <source>
        <strain evidence="2">LSX21</strain>
        <tissue evidence="2">Leaf</tissue>
    </source>
</reference>
<dbReference type="InterPro" id="IPR032465">
    <property type="entry name" value="ACMSD"/>
</dbReference>
<accession>A0AAN8V049</accession>
<evidence type="ECO:0000313" key="3">
    <source>
        <dbReference type="Proteomes" id="UP001370490"/>
    </source>
</evidence>
<keyword evidence="1" id="KW-0210">Decarboxylase</keyword>
<protein>
    <submittedName>
        <fullName evidence="2">Uncharacterized protein</fullName>
    </submittedName>
</protein>
<comment type="similarity">
    <text evidence="1">Belongs to the metallo-dependent hydrolases superfamily.</text>
</comment>
<evidence type="ECO:0000313" key="2">
    <source>
        <dbReference type="EMBL" id="KAK6922444.1"/>
    </source>
</evidence>